<dbReference type="PRINTS" id="PR00598">
    <property type="entry name" value="HTHMARR"/>
</dbReference>
<dbReference type="SMART" id="SM00347">
    <property type="entry name" value="HTH_MARR"/>
    <property type="match status" value="1"/>
</dbReference>
<dbReference type="InterPro" id="IPR000835">
    <property type="entry name" value="HTH_MarR-typ"/>
</dbReference>
<evidence type="ECO:0000313" key="3">
    <source>
        <dbReference type="Proteomes" id="UP001499994"/>
    </source>
</evidence>
<organism evidence="2 3">
    <name type="scientific">Gibbsiella dentisursi</name>
    <dbReference type="NCBI Taxonomy" id="796890"/>
    <lineage>
        <taxon>Bacteria</taxon>
        <taxon>Pseudomonadati</taxon>
        <taxon>Pseudomonadota</taxon>
        <taxon>Gammaproteobacteria</taxon>
        <taxon>Enterobacterales</taxon>
        <taxon>Yersiniaceae</taxon>
        <taxon>Gibbsiella</taxon>
    </lineage>
</organism>
<dbReference type="Gene3D" id="1.10.10.10">
    <property type="entry name" value="Winged helix-like DNA-binding domain superfamily/Winged helix DNA-binding domain"/>
    <property type="match status" value="1"/>
</dbReference>
<dbReference type="InterPro" id="IPR036388">
    <property type="entry name" value="WH-like_DNA-bd_sf"/>
</dbReference>
<dbReference type="PANTHER" id="PTHR33164">
    <property type="entry name" value="TRANSCRIPTIONAL REGULATOR, MARR FAMILY"/>
    <property type="match status" value="1"/>
</dbReference>
<dbReference type="InterPro" id="IPR039422">
    <property type="entry name" value="MarR/SlyA-like"/>
</dbReference>
<gene>
    <name evidence="2" type="ORF">GCM10022405_09570</name>
</gene>
<dbReference type="SUPFAM" id="SSF46785">
    <property type="entry name" value="Winged helix' DNA-binding domain"/>
    <property type="match status" value="1"/>
</dbReference>
<accession>A0ABP7KRI6</accession>
<comment type="caution">
    <text evidence="2">The sequence shown here is derived from an EMBL/GenBank/DDBJ whole genome shotgun (WGS) entry which is preliminary data.</text>
</comment>
<feature type="domain" description="HTH marR-type" evidence="1">
    <location>
        <begin position="26"/>
        <end position="164"/>
    </location>
</feature>
<dbReference type="EMBL" id="BAABDG010000002">
    <property type="protein sequence ID" value="GAA3886134.1"/>
    <property type="molecule type" value="Genomic_DNA"/>
</dbReference>
<reference evidence="3" key="1">
    <citation type="journal article" date="2019" name="Int. J. Syst. Evol. Microbiol.">
        <title>The Global Catalogue of Microorganisms (GCM) 10K type strain sequencing project: providing services to taxonomists for standard genome sequencing and annotation.</title>
        <authorList>
            <consortium name="The Broad Institute Genomics Platform"/>
            <consortium name="The Broad Institute Genome Sequencing Center for Infectious Disease"/>
            <person name="Wu L."/>
            <person name="Ma J."/>
        </authorList>
    </citation>
    <scope>NUCLEOTIDE SEQUENCE [LARGE SCALE GENOMIC DNA]</scope>
    <source>
        <strain evidence="3">JCM 17201</strain>
    </source>
</reference>
<dbReference type="InterPro" id="IPR036390">
    <property type="entry name" value="WH_DNA-bd_sf"/>
</dbReference>
<protein>
    <submittedName>
        <fullName evidence="2">MarR family winged helix-turn-helix transcriptional regulator</fullName>
    </submittedName>
</protein>
<dbReference type="Proteomes" id="UP001499994">
    <property type="component" value="Unassembled WGS sequence"/>
</dbReference>
<sequence>MDIFREVSMADQEKKVGRHSTEALDLGVLGQLLSFYIRSTNIAVSRDLDKKLAGLEVAKGTGKISTLLIVARYPGIRPSAIAEVIMRDRSAMGRLLNQMENQGLLIRSVAIDDNRSQALYLTEHGQELAAKVTKLVAEQEETFFQAVSEREKGFVINILKRVLHDNGAFEWAAQEY</sequence>
<dbReference type="RefSeq" id="WP_346079511.1">
    <property type="nucleotide sequence ID" value="NZ_BAABDG010000002.1"/>
</dbReference>
<dbReference type="PROSITE" id="PS50995">
    <property type="entry name" value="HTH_MARR_2"/>
    <property type="match status" value="1"/>
</dbReference>
<dbReference type="PANTHER" id="PTHR33164:SF89">
    <property type="entry name" value="MARR FAMILY REGULATORY PROTEIN"/>
    <property type="match status" value="1"/>
</dbReference>
<proteinExistence type="predicted"/>
<evidence type="ECO:0000259" key="1">
    <source>
        <dbReference type="PROSITE" id="PS50995"/>
    </source>
</evidence>
<evidence type="ECO:0000313" key="2">
    <source>
        <dbReference type="EMBL" id="GAA3886134.1"/>
    </source>
</evidence>
<keyword evidence="3" id="KW-1185">Reference proteome</keyword>
<name>A0ABP7KRI6_9GAMM</name>
<dbReference type="Pfam" id="PF01047">
    <property type="entry name" value="MarR"/>
    <property type="match status" value="1"/>
</dbReference>